<keyword evidence="2" id="KW-1185">Reference proteome</keyword>
<evidence type="ECO:0000313" key="2">
    <source>
        <dbReference type="Proteomes" id="UP001160390"/>
    </source>
</evidence>
<organism evidence="1 2">
    <name type="scientific">Clonostachys chloroleuca</name>
    <dbReference type="NCBI Taxonomy" id="1926264"/>
    <lineage>
        <taxon>Eukaryota</taxon>
        <taxon>Fungi</taxon>
        <taxon>Dikarya</taxon>
        <taxon>Ascomycota</taxon>
        <taxon>Pezizomycotina</taxon>
        <taxon>Sordariomycetes</taxon>
        <taxon>Hypocreomycetidae</taxon>
        <taxon>Hypocreales</taxon>
        <taxon>Bionectriaceae</taxon>
        <taxon>Clonostachys</taxon>
    </lineage>
</organism>
<dbReference type="Proteomes" id="UP001160390">
    <property type="component" value="Unassembled WGS sequence"/>
</dbReference>
<accession>A0AA35M615</accession>
<dbReference type="EMBL" id="CABFNP030001042">
    <property type="protein sequence ID" value="CAI6090972.1"/>
    <property type="molecule type" value="Genomic_DNA"/>
</dbReference>
<comment type="caution">
    <text evidence="1">The sequence shown here is derived from an EMBL/GenBank/DDBJ whole genome shotgun (WGS) entry which is preliminary data.</text>
</comment>
<proteinExistence type="predicted"/>
<name>A0AA35M615_9HYPO</name>
<reference evidence="1" key="1">
    <citation type="submission" date="2023-01" db="EMBL/GenBank/DDBJ databases">
        <authorList>
            <person name="Piombo E."/>
        </authorList>
    </citation>
    <scope>NUCLEOTIDE SEQUENCE</scope>
</reference>
<gene>
    <name evidence="1" type="ORF">CCHLO57077_00010186</name>
</gene>
<evidence type="ECO:0000313" key="1">
    <source>
        <dbReference type="EMBL" id="CAI6090972.1"/>
    </source>
</evidence>
<dbReference type="AlphaFoldDB" id="A0AA35M615"/>
<sequence>MLRLLRENEFSATEAYPEKTEQGEHMRIILSVVFISLGKRPMISPNFSSYSSDEAIGVWLGGILIRRSSSDGDSEKLSYTSGSGKSISWHLVLSGPFKTVEEDRSYENTIDFLAQMS</sequence>
<protein>
    <submittedName>
        <fullName evidence="1">Uncharacterized protein</fullName>
    </submittedName>
</protein>